<gene>
    <name evidence="1" type="ORF">C7K55_03180</name>
</gene>
<dbReference type="EMBL" id="PXXO01000002">
    <property type="protein sequence ID" value="PSJ07030.1"/>
    <property type="molecule type" value="Genomic_DNA"/>
</dbReference>
<evidence type="ECO:0000313" key="1">
    <source>
        <dbReference type="EMBL" id="PSJ07030.1"/>
    </source>
</evidence>
<evidence type="ECO:0008006" key="3">
    <source>
        <dbReference type="Google" id="ProtNLM"/>
    </source>
</evidence>
<dbReference type="Pfam" id="PF13911">
    <property type="entry name" value="AhpC-TSA_2"/>
    <property type="match status" value="1"/>
</dbReference>
<reference evidence="1 2" key="1">
    <citation type="journal article" date="2018" name="Environ. Microbiol.">
        <title>Ecological and genomic features of two widespread freshwater picocyanobacteria.</title>
        <authorList>
            <person name="Cabello-Yeves P.J."/>
            <person name="Picazo A."/>
            <person name="Camacho A."/>
            <person name="Callieri C."/>
            <person name="Rosselli R."/>
            <person name="Roda-Garcia J.J."/>
            <person name="Coutinho F.H."/>
            <person name="Rodriguez-Valera F."/>
        </authorList>
    </citation>
    <scope>NUCLEOTIDE SEQUENCE [LARGE SCALE GENOMIC DNA]</scope>
    <source>
        <strain evidence="1 2">Tous</strain>
    </source>
</reference>
<organism evidence="1 2">
    <name type="scientific">Cyanobium usitatum str. Tous</name>
    <dbReference type="NCBI Taxonomy" id="2116684"/>
    <lineage>
        <taxon>Bacteria</taxon>
        <taxon>Bacillati</taxon>
        <taxon>Cyanobacteriota</taxon>
        <taxon>Cyanophyceae</taxon>
        <taxon>Synechococcales</taxon>
        <taxon>Prochlorococcaceae</taxon>
        <taxon>Cyanobium</taxon>
    </lineage>
</organism>
<dbReference type="AlphaFoldDB" id="A0A2P7N0M4"/>
<dbReference type="InterPro" id="IPR032801">
    <property type="entry name" value="PXL2A/B/C"/>
</dbReference>
<evidence type="ECO:0000313" key="2">
    <source>
        <dbReference type="Proteomes" id="UP000243002"/>
    </source>
</evidence>
<dbReference type="OrthoDB" id="538741at2"/>
<comment type="caution">
    <text evidence="1">The sequence shown here is derived from an EMBL/GenBank/DDBJ whole genome shotgun (WGS) entry which is preliminary data.</text>
</comment>
<dbReference type="Proteomes" id="UP000243002">
    <property type="component" value="Unassembled WGS sequence"/>
</dbReference>
<protein>
    <recommendedName>
        <fullName evidence="3">AhpC/TSA antioxidant enzyme domain-containing protein</fullName>
    </recommendedName>
</protein>
<accession>A0A2P7N0M4</accession>
<sequence>MGRGRRRLVLLLPQLGDFDSLEYAQALVAALPQLETAGIAVLAIGIGQAAGADRFCEFTGFPRELLQVDADPQLHRALGLYEGLQQIGGPWTNLLLMCAGIGSPGTLAEVLRGYTGDRAAPQRIADEETIQAGPLPPIKGSFFARAGGTGFQRPFELATVRLRNMGEVLGNWRTYVPCDDFLTQRGGTFLLEDDDTLLYSYKDRGILGFSASMARPLSFLDPYLA</sequence>
<keyword evidence="2" id="KW-1185">Reference proteome</keyword>
<proteinExistence type="predicted"/>
<dbReference type="RefSeq" id="WP_106501997.1">
    <property type="nucleotide sequence ID" value="NZ_PXXO01000002.1"/>
</dbReference>
<name>A0A2P7N0M4_9CYAN</name>